<dbReference type="InterPro" id="IPR005794">
    <property type="entry name" value="Fmt"/>
</dbReference>
<comment type="function">
    <text evidence="10">Methionyl-tRNA formyltransferase that formylates methionyl-tRNA in mitochondria and is crucial for translation initiation.</text>
</comment>
<keyword evidence="7" id="KW-0809">Transit peptide</keyword>
<evidence type="ECO:0000256" key="7">
    <source>
        <dbReference type="ARBA" id="ARBA00022946"/>
    </source>
</evidence>
<evidence type="ECO:0000256" key="9">
    <source>
        <dbReference type="ARBA" id="ARBA00052555"/>
    </source>
</evidence>
<evidence type="ECO:0000256" key="2">
    <source>
        <dbReference type="ARBA" id="ARBA00010699"/>
    </source>
</evidence>
<dbReference type="Proteomes" id="UP000479190">
    <property type="component" value="Unassembled WGS sequence"/>
</dbReference>
<evidence type="ECO:0000256" key="1">
    <source>
        <dbReference type="ARBA" id="ARBA00004173"/>
    </source>
</evidence>
<dbReference type="PANTHER" id="PTHR11138:SF5">
    <property type="entry name" value="METHIONYL-TRNA FORMYLTRANSFERASE, MITOCHONDRIAL"/>
    <property type="match status" value="1"/>
</dbReference>
<dbReference type="InterPro" id="IPR011034">
    <property type="entry name" value="Formyl_transferase-like_C_sf"/>
</dbReference>
<feature type="domain" description="Formyl transferase C-terminal" evidence="12">
    <location>
        <begin position="204"/>
        <end position="309"/>
    </location>
</feature>
<reference evidence="13 14" key="1">
    <citation type="submission" date="2020-02" db="EMBL/GenBank/DDBJ databases">
        <authorList>
            <person name="Ferguson B K."/>
        </authorList>
    </citation>
    <scope>NUCLEOTIDE SEQUENCE [LARGE SCALE GENOMIC DNA]</scope>
</reference>
<evidence type="ECO:0000259" key="12">
    <source>
        <dbReference type="Pfam" id="PF02911"/>
    </source>
</evidence>
<accession>A0A6H5IPK0</accession>
<organism evidence="13 14">
    <name type="scientific">Trichogramma brassicae</name>
    <dbReference type="NCBI Taxonomy" id="86971"/>
    <lineage>
        <taxon>Eukaryota</taxon>
        <taxon>Metazoa</taxon>
        <taxon>Ecdysozoa</taxon>
        <taxon>Arthropoda</taxon>
        <taxon>Hexapoda</taxon>
        <taxon>Insecta</taxon>
        <taxon>Pterygota</taxon>
        <taxon>Neoptera</taxon>
        <taxon>Endopterygota</taxon>
        <taxon>Hymenoptera</taxon>
        <taxon>Apocrita</taxon>
        <taxon>Proctotrupomorpha</taxon>
        <taxon>Chalcidoidea</taxon>
        <taxon>Trichogrammatidae</taxon>
        <taxon>Trichogramma</taxon>
    </lineage>
</organism>
<keyword evidence="6" id="KW-0648">Protein biosynthesis</keyword>
<dbReference type="Pfam" id="PF00551">
    <property type="entry name" value="Formyl_trans_N"/>
    <property type="match status" value="1"/>
</dbReference>
<dbReference type="InterPro" id="IPR041711">
    <property type="entry name" value="Met-tRNA-FMT_N"/>
</dbReference>
<dbReference type="CDD" id="cd08646">
    <property type="entry name" value="FMT_core_Met-tRNA-FMT_N"/>
    <property type="match status" value="1"/>
</dbReference>
<dbReference type="FunFam" id="3.40.50.12230:FF:000003">
    <property type="entry name" value="methionyl-tRNA formyltransferase, mitochondrial"/>
    <property type="match status" value="1"/>
</dbReference>
<feature type="domain" description="Formyl transferase N-terminal" evidence="11">
    <location>
        <begin position="73"/>
        <end position="180"/>
    </location>
</feature>
<comment type="subcellular location">
    <subcellularLocation>
        <location evidence="1">Mitochondrion</location>
    </subcellularLocation>
</comment>
<evidence type="ECO:0000256" key="10">
    <source>
        <dbReference type="ARBA" id="ARBA00057846"/>
    </source>
</evidence>
<name>A0A6H5IPK0_9HYME</name>
<dbReference type="EC" id="2.1.2.9" evidence="3"/>
<dbReference type="SUPFAM" id="SSF50486">
    <property type="entry name" value="FMT C-terminal domain-like"/>
    <property type="match status" value="1"/>
</dbReference>
<gene>
    <name evidence="13" type="ORF">TBRA_LOCUS9507</name>
</gene>
<dbReference type="GO" id="GO:0004479">
    <property type="term" value="F:methionyl-tRNA formyltransferase activity"/>
    <property type="evidence" value="ECO:0007669"/>
    <property type="project" value="UniProtKB-EC"/>
</dbReference>
<dbReference type="SUPFAM" id="SSF53328">
    <property type="entry name" value="Formyltransferase"/>
    <property type="match status" value="1"/>
</dbReference>
<dbReference type="InterPro" id="IPR005793">
    <property type="entry name" value="Formyl_trans_C"/>
</dbReference>
<keyword evidence="8" id="KW-0496">Mitochondrion</keyword>
<dbReference type="OrthoDB" id="10268103at2759"/>
<dbReference type="EMBL" id="CADCXV010000865">
    <property type="protein sequence ID" value="CAB0037690.1"/>
    <property type="molecule type" value="Genomic_DNA"/>
</dbReference>
<dbReference type="Gene3D" id="3.40.50.12230">
    <property type="match status" value="1"/>
</dbReference>
<dbReference type="GO" id="GO:0005739">
    <property type="term" value="C:mitochondrion"/>
    <property type="evidence" value="ECO:0007669"/>
    <property type="project" value="UniProtKB-SubCell"/>
</dbReference>
<dbReference type="AlphaFoldDB" id="A0A6H5IPK0"/>
<evidence type="ECO:0000256" key="6">
    <source>
        <dbReference type="ARBA" id="ARBA00022917"/>
    </source>
</evidence>
<evidence type="ECO:0000313" key="14">
    <source>
        <dbReference type="Proteomes" id="UP000479190"/>
    </source>
</evidence>
<proteinExistence type="inferred from homology"/>
<dbReference type="PANTHER" id="PTHR11138">
    <property type="entry name" value="METHIONYL-TRNA FORMYLTRANSFERASE"/>
    <property type="match status" value="1"/>
</dbReference>
<dbReference type="InterPro" id="IPR036477">
    <property type="entry name" value="Formyl_transf_N_sf"/>
</dbReference>
<keyword evidence="5" id="KW-0808">Transferase</keyword>
<dbReference type="Pfam" id="PF02911">
    <property type="entry name" value="Formyl_trans_C"/>
    <property type="match status" value="1"/>
</dbReference>
<keyword evidence="14" id="KW-1185">Reference proteome</keyword>
<sequence length="322" mass="36598">MRNQRHRVTNPGEFYFFGSDKFAAESLKALHSKYKDKKLVRHLEIVTAYQGQENCLTKYARKNKIPLHVWPPEISEGKFDIGIVVSFGHLIPEKIINKFPLGMINVHASLLPRWRGAAPICHALINGDTYTGISIMKIAPKKFDIGSVIMQQRIEIHPADTQIELYDKLSKLGAEVLLRIVDKLPNILNSAQSQDEKEVSYAPKITKDTSFVNWAIMTAKNVCDLQRGLNGIYPLRTYFNNMPVKILNVKLVTDTINIPHVHKKTPGLTVYDKSTKKLYVCCKDDTWVSVEKIVIPDHRPLNSQAFGSGYIMNTKEKYCLFG</sequence>
<protein>
    <recommendedName>
        <fullName evidence="4">Methionyl-tRNA formyltransferase, mitochondrial</fullName>
        <ecNumber evidence="3">2.1.2.9</ecNumber>
    </recommendedName>
</protein>
<evidence type="ECO:0000256" key="4">
    <source>
        <dbReference type="ARBA" id="ARBA00014185"/>
    </source>
</evidence>
<comment type="similarity">
    <text evidence="2">Belongs to the Fmt family.</text>
</comment>
<comment type="catalytic activity">
    <reaction evidence="9">
        <text>L-methionyl-tRNA(fMet) + (6R)-10-formyltetrahydrofolate = N-formyl-L-methionyl-tRNA(fMet) + (6S)-5,6,7,8-tetrahydrofolate + H(+)</text>
        <dbReference type="Rhea" id="RHEA:24380"/>
        <dbReference type="Rhea" id="RHEA-COMP:9952"/>
        <dbReference type="Rhea" id="RHEA-COMP:9953"/>
        <dbReference type="ChEBI" id="CHEBI:15378"/>
        <dbReference type="ChEBI" id="CHEBI:57453"/>
        <dbReference type="ChEBI" id="CHEBI:78530"/>
        <dbReference type="ChEBI" id="CHEBI:78844"/>
        <dbReference type="ChEBI" id="CHEBI:195366"/>
        <dbReference type="EC" id="2.1.2.9"/>
    </reaction>
    <physiologicalReaction direction="left-to-right" evidence="9">
        <dbReference type="Rhea" id="RHEA:24381"/>
    </physiologicalReaction>
</comment>
<evidence type="ECO:0000259" key="11">
    <source>
        <dbReference type="Pfam" id="PF00551"/>
    </source>
</evidence>
<dbReference type="InterPro" id="IPR002376">
    <property type="entry name" value="Formyl_transf_N"/>
</dbReference>
<evidence type="ECO:0000256" key="5">
    <source>
        <dbReference type="ARBA" id="ARBA00022679"/>
    </source>
</evidence>
<evidence type="ECO:0000256" key="3">
    <source>
        <dbReference type="ARBA" id="ARBA00012261"/>
    </source>
</evidence>
<dbReference type="NCBIfam" id="TIGR00460">
    <property type="entry name" value="fmt"/>
    <property type="match status" value="1"/>
</dbReference>
<evidence type="ECO:0000313" key="13">
    <source>
        <dbReference type="EMBL" id="CAB0037690.1"/>
    </source>
</evidence>
<evidence type="ECO:0000256" key="8">
    <source>
        <dbReference type="ARBA" id="ARBA00023128"/>
    </source>
</evidence>